<sequence length="421" mass="47292">MTESTYNWIWDLIANIWFAGFFAGTFVSPIMNEKFGRKITFILLNILSLGASILRFLAIIFYSPEMLFIGRILASFSTSITFQCLILCLQECSPTKFRGAMSFTSEISYSFMSLIGTFLGMDFIFGSDLRILLGFAIIPSIFAILVLIPMPETPKFLYISKANISAAEKSILFYHGKSVDPKPILQELQIESEQDSAASKSMKEVLKSPHLRKALFLSVLATQNSAAQMSLQISSTMFLKDVNVSSSLAEWTSTIMSLAYFIGTIIGFIVIEKIGRRTMFLSFASMNAICLFLYVIFAALQPKMDFLKYGCLITFIIYDLAYGIGVGPLSWFFSSELVPQRHRSIVQSMCFGINTIMIVAATFTVLPLFYAIKAYAFLILYVIPSLICLFILIKYLPETKGREIHEIVNELKGLKSNNNKN</sequence>
<evidence type="ECO:0000313" key="2">
    <source>
        <dbReference type="WBParaSite" id="PS1159_v2.g10813.t1"/>
    </source>
</evidence>
<dbReference type="WBParaSite" id="PS1159_v2.g10813.t1">
    <property type="protein sequence ID" value="PS1159_v2.g10813.t1"/>
    <property type="gene ID" value="PS1159_v2.g10813"/>
</dbReference>
<name>A0AC35EUM0_9BILA</name>
<proteinExistence type="predicted"/>
<accession>A0AC35EUM0</accession>
<organism evidence="1 2">
    <name type="scientific">Panagrolaimus sp. PS1159</name>
    <dbReference type="NCBI Taxonomy" id="55785"/>
    <lineage>
        <taxon>Eukaryota</taxon>
        <taxon>Metazoa</taxon>
        <taxon>Ecdysozoa</taxon>
        <taxon>Nematoda</taxon>
        <taxon>Chromadorea</taxon>
        <taxon>Rhabditida</taxon>
        <taxon>Tylenchina</taxon>
        <taxon>Panagrolaimomorpha</taxon>
        <taxon>Panagrolaimoidea</taxon>
        <taxon>Panagrolaimidae</taxon>
        <taxon>Panagrolaimus</taxon>
    </lineage>
</organism>
<protein>
    <submittedName>
        <fullName evidence="2">Major facilitator superfamily (MFS) profile domain-containing protein</fullName>
    </submittedName>
</protein>
<dbReference type="Proteomes" id="UP000887580">
    <property type="component" value="Unplaced"/>
</dbReference>
<evidence type="ECO:0000313" key="1">
    <source>
        <dbReference type="Proteomes" id="UP000887580"/>
    </source>
</evidence>
<reference evidence="2" key="1">
    <citation type="submission" date="2022-11" db="UniProtKB">
        <authorList>
            <consortium name="WormBaseParasite"/>
        </authorList>
    </citation>
    <scope>IDENTIFICATION</scope>
</reference>